<dbReference type="RefSeq" id="WP_058211388.1">
    <property type="nucleotide sequence ID" value="NZ_LKLU01000017.1"/>
</dbReference>
<sequence>MTLFVGIDVSKYKHDLAILDDHGEILSKHFQFANTYQGFKKLKEHLETLEIPTSNLHIALEDTGHYADNLIAFLQKLGYPTFTYNPLLIKEFVKSLTLRKSKTDKKDALSIARKLLSDPTSERYIVEPRILELKELTRYQNRLIHERSKNKTLYVRTLDIVFPELARIVKNVHNQFVYELLSNYPTPQKVKRAHFNSLLKIKRLTADKAKQIQEASHLTIGNSSIALQLEITQLIEMIRIQTIQINKVQEQINILMAEIDSPITSITGIGQRLGAIILAEIKNIHNFRTPGQLQAFAGLEPSIYQSGTMDITGLMVKRGSSYLRYALIQAAKLLANYSLNFRAYIRLKISQGKHYNVAVSHVAKKLIRIIYYLLKTNQYFDESKLR</sequence>
<comment type="caution">
    <text evidence="3">The sequence shown here is derived from an EMBL/GenBank/DDBJ whole genome shotgun (WGS) entry which is preliminary data.</text>
</comment>
<evidence type="ECO:0000259" key="2">
    <source>
        <dbReference type="Pfam" id="PF02371"/>
    </source>
</evidence>
<evidence type="ECO:0000313" key="3">
    <source>
        <dbReference type="EMBL" id="KSU22885.1"/>
    </source>
</evidence>
<proteinExistence type="predicted"/>
<dbReference type="InterPro" id="IPR002525">
    <property type="entry name" value="Transp_IS110-like_N"/>
</dbReference>
<dbReference type="Proteomes" id="UP000053719">
    <property type="component" value="Unassembled WGS sequence"/>
</dbReference>
<accession>A0A0V8EAK0</accession>
<dbReference type="InterPro" id="IPR047650">
    <property type="entry name" value="Transpos_IS110"/>
</dbReference>
<reference evidence="4" key="1">
    <citation type="submission" date="2015-10" db="EMBL/GenBank/DDBJ databases">
        <title>Draft Genome Sequences of 11 Lactococcus lactis subspecies cremoris strains.</title>
        <authorList>
            <person name="Wels M."/>
            <person name="Backus L."/>
            <person name="Boekhorst J."/>
            <person name="Dijkstra A."/>
            <person name="Beerthuizen M."/>
            <person name="Kelly W."/>
            <person name="Siezen R."/>
            <person name="Bachmann H."/>
            <person name="Van Hijum S."/>
        </authorList>
    </citation>
    <scope>NUCLEOTIDE SEQUENCE [LARGE SCALE GENOMIC DNA]</scope>
    <source>
        <strain evidence="4">M20</strain>
    </source>
</reference>
<feature type="domain" description="Transposase IS110-like N-terminal" evidence="1">
    <location>
        <begin position="5"/>
        <end position="163"/>
    </location>
</feature>
<gene>
    <name evidence="3" type="ORF">M20_0426</name>
</gene>
<organism evidence="3 4">
    <name type="scientific">Lactococcus lactis subsp. lactis</name>
    <name type="common">Streptococcus lactis</name>
    <dbReference type="NCBI Taxonomy" id="1360"/>
    <lineage>
        <taxon>Bacteria</taxon>
        <taxon>Bacillati</taxon>
        <taxon>Bacillota</taxon>
        <taxon>Bacilli</taxon>
        <taxon>Lactobacillales</taxon>
        <taxon>Streptococcaceae</taxon>
        <taxon>Lactococcus</taxon>
    </lineage>
</organism>
<evidence type="ECO:0000259" key="1">
    <source>
        <dbReference type="Pfam" id="PF01548"/>
    </source>
</evidence>
<protein>
    <submittedName>
        <fullName evidence="3">Mobile element protein</fullName>
    </submittedName>
</protein>
<dbReference type="GO" id="GO:0004803">
    <property type="term" value="F:transposase activity"/>
    <property type="evidence" value="ECO:0007669"/>
    <property type="project" value="InterPro"/>
</dbReference>
<dbReference type="EMBL" id="LKLU01000017">
    <property type="protein sequence ID" value="KSU22885.1"/>
    <property type="molecule type" value="Genomic_DNA"/>
</dbReference>
<dbReference type="PANTHER" id="PTHR33055">
    <property type="entry name" value="TRANSPOSASE FOR INSERTION SEQUENCE ELEMENT IS1111A"/>
    <property type="match status" value="1"/>
</dbReference>
<dbReference type="GO" id="GO:0003677">
    <property type="term" value="F:DNA binding"/>
    <property type="evidence" value="ECO:0007669"/>
    <property type="project" value="InterPro"/>
</dbReference>
<name>A0A0V8EAK0_LACLL</name>
<evidence type="ECO:0000313" key="4">
    <source>
        <dbReference type="Proteomes" id="UP000053719"/>
    </source>
</evidence>
<dbReference type="GO" id="GO:0006313">
    <property type="term" value="P:DNA transposition"/>
    <property type="evidence" value="ECO:0007669"/>
    <property type="project" value="InterPro"/>
</dbReference>
<dbReference type="AlphaFoldDB" id="A0A0V8EAK0"/>
<dbReference type="Pfam" id="PF02371">
    <property type="entry name" value="Transposase_20"/>
    <property type="match status" value="1"/>
</dbReference>
<dbReference type="NCBIfam" id="NF033542">
    <property type="entry name" value="transpos_IS110"/>
    <property type="match status" value="1"/>
</dbReference>
<feature type="domain" description="Transposase IS116/IS110/IS902 C-terminal" evidence="2">
    <location>
        <begin position="263"/>
        <end position="345"/>
    </location>
</feature>
<dbReference type="PANTHER" id="PTHR33055:SF15">
    <property type="entry name" value="TRANSPOSASE-RELATED"/>
    <property type="match status" value="1"/>
</dbReference>
<dbReference type="Pfam" id="PF01548">
    <property type="entry name" value="DEDD_Tnp_IS110"/>
    <property type="match status" value="1"/>
</dbReference>
<dbReference type="InterPro" id="IPR003346">
    <property type="entry name" value="Transposase_20"/>
</dbReference>
<dbReference type="PATRIC" id="fig|1360.114.peg.1978"/>